<dbReference type="PANTHER" id="PTHR43045:SF2">
    <property type="entry name" value="INNER MEMBRANE METABOLITE TRANSPORT PROTEIN YHJE"/>
    <property type="match status" value="1"/>
</dbReference>
<accession>A0ABY7SPI0</accession>
<feature type="transmembrane region" description="Helical" evidence="8">
    <location>
        <begin position="254"/>
        <end position="282"/>
    </location>
</feature>
<feature type="transmembrane region" description="Helical" evidence="8">
    <location>
        <begin position="68"/>
        <end position="90"/>
    </location>
</feature>
<dbReference type="Proteomes" id="UP001219349">
    <property type="component" value="Chromosome"/>
</dbReference>
<feature type="transmembrane region" description="Helical" evidence="8">
    <location>
        <begin position="294"/>
        <end position="312"/>
    </location>
</feature>
<dbReference type="InterPro" id="IPR020846">
    <property type="entry name" value="MFS_dom"/>
</dbReference>
<feature type="transmembrane region" description="Helical" evidence="8">
    <location>
        <begin position="352"/>
        <end position="374"/>
    </location>
</feature>
<feature type="transmembrane region" description="Helical" evidence="8">
    <location>
        <begin position="43"/>
        <end position="62"/>
    </location>
</feature>
<feature type="transmembrane region" description="Helical" evidence="8">
    <location>
        <begin position="381"/>
        <end position="404"/>
    </location>
</feature>
<dbReference type="EMBL" id="CP067136">
    <property type="protein sequence ID" value="WCR08726.1"/>
    <property type="molecule type" value="Genomic_DNA"/>
</dbReference>
<organism evidence="10 11">
    <name type="scientific">Paracoccus fistulariae</name>
    <dbReference type="NCBI Taxonomy" id="658446"/>
    <lineage>
        <taxon>Bacteria</taxon>
        <taxon>Pseudomonadati</taxon>
        <taxon>Pseudomonadota</taxon>
        <taxon>Alphaproteobacteria</taxon>
        <taxon>Rhodobacterales</taxon>
        <taxon>Paracoccaceae</taxon>
        <taxon>Paracoccus</taxon>
    </lineage>
</organism>
<feature type="transmembrane region" description="Helical" evidence="8">
    <location>
        <begin position="125"/>
        <end position="145"/>
    </location>
</feature>
<keyword evidence="11" id="KW-1185">Reference proteome</keyword>
<name>A0ABY7SPI0_9RHOB</name>
<keyword evidence="2" id="KW-0813">Transport</keyword>
<evidence type="ECO:0000256" key="3">
    <source>
        <dbReference type="ARBA" id="ARBA00022475"/>
    </source>
</evidence>
<protein>
    <submittedName>
        <fullName evidence="10">MFS transporter</fullName>
    </submittedName>
</protein>
<dbReference type="RefSeq" id="WP_271885788.1">
    <property type="nucleotide sequence ID" value="NZ_CP067136.1"/>
</dbReference>
<evidence type="ECO:0000313" key="10">
    <source>
        <dbReference type="EMBL" id="WCR08726.1"/>
    </source>
</evidence>
<feature type="transmembrane region" description="Helical" evidence="8">
    <location>
        <begin position="410"/>
        <end position="431"/>
    </location>
</feature>
<gene>
    <name evidence="10" type="ORF">JHX87_08005</name>
</gene>
<feature type="domain" description="Major facilitator superfamily (MFS) profile" evidence="9">
    <location>
        <begin position="28"/>
        <end position="432"/>
    </location>
</feature>
<dbReference type="InterPro" id="IPR011701">
    <property type="entry name" value="MFS"/>
</dbReference>
<comment type="subcellular location">
    <subcellularLocation>
        <location evidence="1">Cell membrane</location>
        <topology evidence="1">Multi-pass membrane protein</topology>
    </subcellularLocation>
</comment>
<evidence type="ECO:0000259" key="9">
    <source>
        <dbReference type="PROSITE" id="PS50850"/>
    </source>
</evidence>
<proteinExistence type="predicted"/>
<evidence type="ECO:0000256" key="4">
    <source>
        <dbReference type="ARBA" id="ARBA00022692"/>
    </source>
</evidence>
<feature type="transmembrane region" description="Helical" evidence="8">
    <location>
        <begin position="102"/>
        <end position="119"/>
    </location>
</feature>
<evidence type="ECO:0000256" key="6">
    <source>
        <dbReference type="ARBA" id="ARBA00023136"/>
    </source>
</evidence>
<feature type="transmembrane region" description="Helical" evidence="8">
    <location>
        <begin position="203"/>
        <end position="222"/>
    </location>
</feature>
<evidence type="ECO:0000256" key="7">
    <source>
        <dbReference type="SAM" id="MobiDB-lite"/>
    </source>
</evidence>
<evidence type="ECO:0000256" key="8">
    <source>
        <dbReference type="SAM" id="Phobius"/>
    </source>
</evidence>
<dbReference type="PANTHER" id="PTHR43045">
    <property type="entry name" value="SHIKIMATE TRANSPORTER"/>
    <property type="match status" value="1"/>
</dbReference>
<dbReference type="InterPro" id="IPR036259">
    <property type="entry name" value="MFS_trans_sf"/>
</dbReference>
<feature type="region of interest" description="Disordered" evidence="7">
    <location>
        <begin position="1"/>
        <end position="22"/>
    </location>
</feature>
<keyword evidence="6 8" id="KW-0472">Membrane</keyword>
<reference evidence="10 11" key="1">
    <citation type="submission" date="2021-01" db="EMBL/GenBank/DDBJ databases">
        <title>Biogeographic distribution of Paracoccus.</title>
        <authorList>
            <person name="Hollensteiner J."/>
            <person name="Leineberger J."/>
            <person name="Brinkhoff T."/>
            <person name="Daniel R."/>
        </authorList>
    </citation>
    <scope>NUCLEOTIDE SEQUENCE [LARGE SCALE GENOMIC DNA]</scope>
    <source>
        <strain evidence="10 11">KCTC 22803</strain>
    </source>
</reference>
<evidence type="ECO:0000256" key="5">
    <source>
        <dbReference type="ARBA" id="ARBA00022989"/>
    </source>
</evidence>
<dbReference type="PROSITE" id="PS50850">
    <property type="entry name" value="MFS"/>
    <property type="match status" value="1"/>
</dbReference>
<evidence type="ECO:0000256" key="1">
    <source>
        <dbReference type="ARBA" id="ARBA00004651"/>
    </source>
</evidence>
<keyword evidence="5 8" id="KW-1133">Transmembrane helix</keyword>
<feature type="transmembrane region" description="Helical" evidence="8">
    <location>
        <begin position="166"/>
        <end position="191"/>
    </location>
</feature>
<keyword evidence="4 8" id="KW-0812">Transmembrane</keyword>
<evidence type="ECO:0000256" key="2">
    <source>
        <dbReference type="ARBA" id="ARBA00022448"/>
    </source>
</evidence>
<sequence>MVHTVESAATESTEPRDAADHPISPSDIAVGVIIGRTSEFFDFFVFAIASVIVFPARLFPFLEPLEGTLASFVLILLAFVARPIGNAVFMRVDRNYGRGAKLTIALFLLGTSTVAMGLVPSYATVGVWAIVIMAILRFLQGLALGGTWDGLASLLAVSAPKKRRGFYAMVPQLGAPLGLIVAAFLFSYLVGSTSAEDFLDWGWRYPFFVAFAVNVVALFARLRIVVTPEFQRAFESQELQPTPIRRTIAEDGRAIAIGIFVPLATFAMFHMVTVFPLAWIYLYSDETLTTFLNLMAFAAAVGVLSVTLSGFLSDEIGRWRVLLIGAVAIGIFSLVAPLMLRGGILGEAGYMIIGFIILGISFGQSSGAAASMFGSRNRYTASALVSALSWLFGAGFAPLTALFLSTTLGLYAAGLYLLSGAICTVLALWAVRQLEFQGGEGVE</sequence>
<dbReference type="SUPFAM" id="SSF103473">
    <property type="entry name" value="MFS general substrate transporter"/>
    <property type="match status" value="1"/>
</dbReference>
<dbReference type="Pfam" id="PF07690">
    <property type="entry name" value="MFS_1"/>
    <property type="match status" value="1"/>
</dbReference>
<dbReference type="Gene3D" id="1.20.1250.20">
    <property type="entry name" value="MFS general substrate transporter like domains"/>
    <property type="match status" value="2"/>
</dbReference>
<keyword evidence="3" id="KW-1003">Cell membrane</keyword>
<feature type="transmembrane region" description="Helical" evidence="8">
    <location>
        <begin position="319"/>
        <end position="340"/>
    </location>
</feature>
<evidence type="ECO:0000313" key="11">
    <source>
        <dbReference type="Proteomes" id="UP001219349"/>
    </source>
</evidence>